<comment type="caution">
    <text evidence="3">The sequence shown here is derived from an EMBL/GenBank/DDBJ whole genome shotgun (WGS) entry which is preliminary data.</text>
</comment>
<gene>
    <name evidence="3" type="ORF">J2S08_002987</name>
</gene>
<evidence type="ECO:0000256" key="1">
    <source>
        <dbReference type="ARBA" id="ARBA00022737"/>
    </source>
</evidence>
<keyword evidence="2" id="KW-1133">Transmembrane helix</keyword>
<feature type="transmembrane region" description="Helical" evidence="2">
    <location>
        <begin position="486"/>
        <end position="503"/>
    </location>
</feature>
<dbReference type="PROSITE" id="PS50302">
    <property type="entry name" value="PUM"/>
    <property type="match status" value="1"/>
</dbReference>
<dbReference type="InterPro" id="IPR001313">
    <property type="entry name" value="Pumilio_RNA-bd_rpt"/>
</dbReference>
<proteinExistence type="predicted"/>
<keyword evidence="2" id="KW-0472">Membrane</keyword>
<feature type="transmembrane region" description="Helical" evidence="2">
    <location>
        <begin position="557"/>
        <end position="578"/>
    </location>
</feature>
<feature type="transmembrane region" description="Helical" evidence="2">
    <location>
        <begin position="532"/>
        <end position="550"/>
    </location>
</feature>
<feature type="transmembrane region" description="Helical" evidence="2">
    <location>
        <begin position="367"/>
        <end position="384"/>
    </location>
</feature>
<dbReference type="RefSeq" id="WP_307230820.1">
    <property type="nucleotide sequence ID" value="NZ_JAUSTT010000018.1"/>
</dbReference>
<feature type="transmembrane region" description="Helical" evidence="2">
    <location>
        <begin position="458"/>
        <end position="474"/>
    </location>
</feature>
<name>A0ABT9WVI6_9BACI</name>
<reference evidence="3 4" key="1">
    <citation type="submission" date="2023-07" db="EMBL/GenBank/DDBJ databases">
        <title>Genomic Encyclopedia of Type Strains, Phase IV (KMG-IV): sequencing the most valuable type-strain genomes for metagenomic binning, comparative biology and taxonomic classification.</title>
        <authorList>
            <person name="Goeker M."/>
        </authorList>
    </citation>
    <scope>NUCLEOTIDE SEQUENCE [LARGE SCALE GENOMIC DNA]</scope>
    <source>
        <strain evidence="3 4">DSM 23837</strain>
    </source>
</reference>
<keyword evidence="2" id="KW-0812">Transmembrane</keyword>
<dbReference type="Proteomes" id="UP001223586">
    <property type="component" value="Unassembled WGS sequence"/>
</dbReference>
<dbReference type="InterPro" id="IPR043748">
    <property type="entry name" value="DUF5693"/>
</dbReference>
<dbReference type="Pfam" id="PF18949">
    <property type="entry name" value="DUF5693"/>
    <property type="match status" value="1"/>
</dbReference>
<keyword evidence="1" id="KW-0677">Repeat</keyword>
<protein>
    <submittedName>
        <fullName evidence="3">Uncharacterized protein</fullName>
    </submittedName>
</protein>
<evidence type="ECO:0000313" key="4">
    <source>
        <dbReference type="Proteomes" id="UP001223586"/>
    </source>
</evidence>
<keyword evidence="4" id="KW-1185">Reference proteome</keyword>
<sequence length="623" mass="70305">MKKWLSIILVLSIILTIPSIYKRAKVEWKNNTYEMIIPYDEIMEMIDTDSEFTVDDVFLLLKESGLTSISIEVETLDSLQKRGIISYINREKLLESIVLSGKNIDSFDIPEKKGLFIYVDEGSEFIDKIEYVFDEIETITIGKNQLYFVPGEEKKLKEKPIGFNEDAIALIKGHGFQLVPRLPSLTADKDGRFVIDQLLALKDDQVNSMLFSGKEVLSHPDKSAIQKWANQFKKAGFTIYSIEGFEQKSFSTVATIMDYDVIRLHSLDLGSDKKTFAELVDIAIRAVKERNLRALFIHLNSGHPDKVLEETVDYLTTVRSEMPKLFKLGKAETFDDFKIPLWEKAAALLAAIAFAGLAAHQVLRNRLAYVAIAGMALLSVAHLVTGRAMFIKLVALAIAVIAPVYAIIPKKGQLEKRHIVLIYARAALISLIGIWIIVALLNGNQFLIKIDAFKGVKLVYIIPILFMVVYAVWGSIRLSLNASIRYWHLIIIGILGAVVYYYISRTGNEGTASSLELSLRGMMENILYVRPRFKEVLIGFPFFVLALYVMKQHKQAGLYLLIPSVIGHLSLVNTFTHLHIPLYVSLLRSVYSLAGGLVIGLIFIWLYKLGVKGYHLLKLRLQQ</sequence>
<evidence type="ECO:0000313" key="3">
    <source>
        <dbReference type="EMBL" id="MDQ0177108.1"/>
    </source>
</evidence>
<dbReference type="EMBL" id="JAUSTT010000018">
    <property type="protein sequence ID" value="MDQ0177108.1"/>
    <property type="molecule type" value="Genomic_DNA"/>
</dbReference>
<evidence type="ECO:0000256" key="2">
    <source>
        <dbReference type="SAM" id="Phobius"/>
    </source>
</evidence>
<organism evidence="3 4">
    <name type="scientific">Bacillus chungangensis</name>
    <dbReference type="NCBI Taxonomy" id="587633"/>
    <lineage>
        <taxon>Bacteria</taxon>
        <taxon>Bacillati</taxon>
        <taxon>Bacillota</taxon>
        <taxon>Bacilli</taxon>
        <taxon>Bacillales</taxon>
        <taxon>Bacillaceae</taxon>
        <taxon>Bacillus</taxon>
    </lineage>
</organism>
<accession>A0ABT9WVI6</accession>
<feature type="transmembrane region" description="Helical" evidence="2">
    <location>
        <begin position="590"/>
        <end position="610"/>
    </location>
</feature>
<feature type="transmembrane region" description="Helical" evidence="2">
    <location>
        <begin position="420"/>
        <end position="438"/>
    </location>
</feature>
<feature type="transmembrane region" description="Helical" evidence="2">
    <location>
        <begin position="390"/>
        <end position="408"/>
    </location>
</feature>